<comment type="similarity">
    <text evidence="2">Belongs to the fasciclin-like AGP family.</text>
</comment>
<evidence type="ECO:0000259" key="12">
    <source>
        <dbReference type="PROSITE" id="PS50213"/>
    </source>
</evidence>
<evidence type="ECO:0000256" key="1">
    <source>
        <dbReference type="ARBA" id="ARBA00004609"/>
    </source>
</evidence>
<dbReference type="SUPFAM" id="SSF52047">
    <property type="entry name" value="RNI-like"/>
    <property type="match status" value="1"/>
</dbReference>
<dbReference type="GO" id="GO:0005886">
    <property type="term" value="C:plasma membrane"/>
    <property type="evidence" value="ECO:0007669"/>
    <property type="project" value="UniProtKB-SubCell"/>
</dbReference>
<protein>
    <submittedName>
        <fullName evidence="13">OLC1v1014495C1</fullName>
    </submittedName>
</protein>
<dbReference type="EMBL" id="OX459124">
    <property type="protein sequence ID" value="CAI9113814.1"/>
    <property type="molecule type" value="Genomic_DNA"/>
</dbReference>
<keyword evidence="8" id="KW-0325">Glycoprotein</keyword>
<gene>
    <name evidence="13" type="ORF">OLC1_LOCUS20746</name>
</gene>
<feature type="region of interest" description="Disordered" evidence="11">
    <location>
        <begin position="310"/>
        <end position="380"/>
    </location>
</feature>
<feature type="domain" description="FAS1" evidence="12">
    <location>
        <begin position="157"/>
        <end position="285"/>
    </location>
</feature>
<feature type="compositionally biased region" description="Pro residues" evidence="11">
    <location>
        <begin position="346"/>
        <end position="364"/>
    </location>
</feature>
<dbReference type="InterPro" id="IPR000782">
    <property type="entry name" value="FAS1_domain"/>
</dbReference>
<dbReference type="Proteomes" id="UP001161247">
    <property type="component" value="Chromosome 7"/>
</dbReference>
<evidence type="ECO:0000256" key="10">
    <source>
        <dbReference type="ARBA" id="ARBA00024686"/>
    </source>
</evidence>
<dbReference type="GO" id="GO:0098552">
    <property type="term" value="C:side of membrane"/>
    <property type="evidence" value="ECO:0007669"/>
    <property type="project" value="UniProtKB-KW"/>
</dbReference>
<feature type="compositionally biased region" description="Low complexity" evidence="11">
    <location>
        <begin position="324"/>
        <end position="345"/>
    </location>
</feature>
<keyword evidence="9" id="KW-0449">Lipoprotein</keyword>
<comment type="function">
    <text evidence="10">May be a cell surface adhesion protein.</text>
</comment>
<evidence type="ECO:0000256" key="7">
    <source>
        <dbReference type="ARBA" id="ARBA00023136"/>
    </source>
</evidence>
<reference evidence="13" key="1">
    <citation type="submission" date="2023-03" db="EMBL/GenBank/DDBJ databases">
        <authorList>
            <person name="Julca I."/>
        </authorList>
    </citation>
    <scope>NUCLEOTIDE SEQUENCE</scope>
</reference>
<evidence type="ECO:0000313" key="13">
    <source>
        <dbReference type="EMBL" id="CAI9113814.1"/>
    </source>
</evidence>
<comment type="subcellular location">
    <subcellularLocation>
        <location evidence="1">Cell membrane</location>
        <topology evidence="1">Lipid-anchor</topology>
        <topology evidence="1">GPI-anchor</topology>
    </subcellularLocation>
</comment>
<keyword evidence="7" id="KW-0472">Membrane</keyword>
<keyword evidence="4" id="KW-0336">GPI-anchor</keyword>
<name>A0AAV1E0S7_OLDCO</name>
<dbReference type="InterPro" id="IPR036378">
    <property type="entry name" value="FAS1_dom_sf"/>
</dbReference>
<evidence type="ECO:0000256" key="9">
    <source>
        <dbReference type="ARBA" id="ARBA00023288"/>
    </source>
</evidence>
<dbReference type="Gene3D" id="3.80.10.10">
    <property type="entry name" value="Ribonuclease Inhibitor"/>
    <property type="match status" value="1"/>
</dbReference>
<keyword evidence="3" id="KW-1003">Cell membrane</keyword>
<feature type="compositionally biased region" description="Low complexity" evidence="11">
    <location>
        <begin position="365"/>
        <end position="380"/>
    </location>
</feature>
<organism evidence="13 14">
    <name type="scientific">Oldenlandia corymbosa var. corymbosa</name>
    <dbReference type="NCBI Taxonomy" id="529605"/>
    <lineage>
        <taxon>Eukaryota</taxon>
        <taxon>Viridiplantae</taxon>
        <taxon>Streptophyta</taxon>
        <taxon>Embryophyta</taxon>
        <taxon>Tracheophyta</taxon>
        <taxon>Spermatophyta</taxon>
        <taxon>Magnoliopsida</taxon>
        <taxon>eudicotyledons</taxon>
        <taxon>Gunneridae</taxon>
        <taxon>Pentapetalae</taxon>
        <taxon>asterids</taxon>
        <taxon>lamiids</taxon>
        <taxon>Gentianales</taxon>
        <taxon>Rubiaceae</taxon>
        <taxon>Rubioideae</taxon>
        <taxon>Spermacoceae</taxon>
        <taxon>Hedyotis-Oldenlandia complex</taxon>
        <taxon>Oldenlandia</taxon>
    </lineage>
</organism>
<evidence type="ECO:0000256" key="5">
    <source>
        <dbReference type="ARBA" id="ARBA00022729"/>
    </source>
</evidence>
<evidence type="ECO:0000256" key="6">
    <source>
        <dbReference type="ARBA" id="ARBA00022974"/>
    </source>
</evidence>
<evidence type="ECO:0000256" key="11">
    <source>
        <dbReference type="SAM" id="MobiDB-lite"/>
    </source>
</evidence>
<dbReference type="PROSITE" id="PS50213">
    <property type="entry name" value="FAS1"/>
    <property type="match status" value="1"/>
</dbReference>
<dbReference type="InterPro" id="IPR032675">
    <property type="entry name" value="LRR_dom_sf"/>
</dbReference>
<dbReference type="FunFam" id="2.30.180.10:FF:000015">
    <property type="entry name" value="Fasciclin-like arabinogalactan protein 3"/>
    <property type="match status" value="1"/>
</dbReference>
<keyword evidence="14" id="KW-1185">Reference proteome</keyword>
<dbReference type="Gene3D" id="2.30.180.10">
    <property type="entry name" value="FAS1 domain"/>
    <property type="match status" value="1"/>
</dbReference>
<keyword evidence="5" id="KW-0732">Signal</keyword>
<evidence type="ECO:0000256" key="8">
    <source>
        <dbReference type="ARBA" id="ARBA00023180"/>
    </source>
</evidence>
<evidence type="ECO:0000256" key="2">
    <source>
        <dbReference type="ARBA" id="ARBA00007843"/>
    </source>
</evidence>
<dbReference type="PANTHER" id="PTHR32382">
    <property type="entry name" value="FASCICLIN-LIKE ARABINOGALACTAN PROTEIN"/>
    <property type="match status" value="1"/>
</dbReference>
<keyword evidence="6" id="KW-0654">Proteoglycan</keyword>
<dbReference type="PANTHER" id="PTHR32382:SF78">
    <property type="entry name" value="MUCIN-1-LIKE"/>
    <property type="match status" value="1"/>
</dbReference>
<evidence type="ECO:0000313" key="14">
    <source>
        <dbReference type="Proteomes" id="UP001161247"/>
    </source>
</evidence>
<accession>A0AAV1E0S7</accession>
<dbReference type="AlphaFoldDB" id="A0AAV1E0S7"/>
<dbReference type="SUPFAM" id="SSF82153">
    <property type="entry name" value="FAS1 domain"/>
    <property type="match status" value="1"/>
</dbReference>
<proteinExistence type="inferred from homology"/>
<evidence type="ECO:0000256" key="4">
    <source>
        <dbReference type="ARBA" id="ARBA00022622"/>
    </source>
</evidence>
<dbReference type="InterPro" id="IPR033254">
    <property type="entry name" value="Plant_FLA"/>
</dbReference>
<sequence>MIPFTIPDIRKFPPTLKKLTLVGSHADWTEMSIIGQLPNLEVLKIKDNFFSGPLWETNDNNGFRCLKFLKLSNLDIQKWICSSDHFLQLRRLVINDCLDLEEIPSDLGELPTMEIIEVYGSAASVAESARQIQEAQRDICNEDFRVFIYPQRLDTDAFNITKVLDDHPDFSTFNNYLTQTQLAAAINSRATITVLAVDNGNIGSLSGKPTEVIKNILSVHIILDYYGATTKSGNMSKKSNIVTTLFQTSGKAIGQQGFLNITETSSGVSIGSAANGATLGTNLVGSIFEQPYNLSVLHVSSPIIPAGIESINSSKTSPPPAPSPKSHSPRSSPTPSMSPSDTSPPTSKPPRPQRAPATSPPQPNDPTAVTPAADAPAADTHHAAGAARLSLGVTFMVVSLSSAISMIW</sequence>
<evidence type="ECO:0000256" key="3">
    <source>
        <dbReference type="ARBA" id="ARBA00022475"/>
    </source>
</evidence>